<feature type="domain" description="Biotin carboxylation" evidence="4">
    <location>
        <begin position="1"/>
        <end position="104"/>
    </location>
</feature>
<evidence type="ECO:0000256" key="2">
    <source>
        <dbReference type="ARBA" id="ARBA00022741"/>
    </source>
</evidence>
<dbReference type="OrthoDB" id="14612at2759"/>
<keyword evidence="1" id="KW-0436">Ligase</keyword>
<name>A0A2V3INJ5_9FLOR</name>
<sequence length="104" mass="11481">MILIAKNEIAAVKGIPSIRRWSHETFGNECTIELVSMATPEDVAANAGYMRMADMRTSIPGGSNNHNCANVERIFDVANRFDCDAVRAGWEHASENSNLPAWFP</sequence>
<dbReference type="GO" id="GO:0003989">
    <property type="term" value="F:acetyl-CoA carboxylase activity"/>
    <property type="evidence" value="ECO:0007669"/>
    <property type="project" value="InterPro"/>
</dbReference>
<dbReference type="STRING" id="448386.A0A2V3INJ5"/>
<accession>A0A2V3INJ5</accession>
<gene>
    <name evidence="5" type="ORF">BWQ96_06603</name>
</gene>
<proteinExistence type="predicted"/>
<dbReference type="GO" id="GO:0006633">
    <property type="term" value="P:fatty acid biosynthetic process"/>
    <property type="evidence" value="ECO:0007669"/>
    <property type="project" value="TreeGrafter"/>
</dbReference>
<keyword evidence="6" id="KW-1185">Reference proteome</keyword>
<keyword evidence="3" id="KW-0067">ATP-binding</keyword>
<dbReference type="PROSITE" id="PS50979">
    <property type="entry name" value="BC"/>
    <property type="match status" value="1"/>
</dbReference>
<reference evidence="5 6" key="1">
    <citation type="journal article" date="2018" name="Mol. Biol. Evol.">
        <title>Analysis of the draft genome of the red seaweed Gracilariopsis chorda provides insights into genome size evolution in Rhodophyta.</title>
        <authorList>
            <person name="Lee J."/>
            <person name="Yang E.C."/>
            <person name="Graf L."/>
            <person name="Yang J.H."/>
            <person name="Qiu H."/>
            <person name="Zel Zion U."/>
            <person name="Chan C.X."/>
            <person name="Stephens T.G."/>
            <person name="Weber A.P.M."/>
            <person name="Boo G.H."/>
            <person name="Boo S.M."/>
            <person name="Kim K.M."/>
            <person name="Shin Y."/>
            <person name="Jung M."/>
            <person name="Lee S.J."/>
            <person name="Yim H.S."/>
            <person name="Lee J.H."/>
            <person name="Bhattacharya D."/>
            <person name="Yoon H.S."/>
        </authorList>
    </citation>
    <scope>NUCLEOTIDE SEQUENCE [LARGE SCALE GENOMIC DNA]</scope>
    <source>
        <strain evidence="5 6">SKKU-2015</strain>
        <tissue evidence="5">Whole body</tissue>
    </source>
</reference>
<dbReference type="Gene3D" id="3.40.50.20">
    <property type="match status" value="1"/>
</dbReference>
<evidence type="ECO:0000313" key="5">
    <source>
        <dbReference type="EMBL" id="PXF43644.1"/>
    </source>
</evidence>
<evidence type="ECO:0000256" key="1">
    <source>
        <dbReference type="ARBA" id="ARBA00022598"/>
    </source>
</evidence>
<dbReference type="InterPro" id="IPR016185">
    <property type="entry name" value="PreATP-grasp_dom_sf"/>
</dbReference>
<evidence type="ECO:0000256" key="3">
    <source>
        <dbReference type="ARBA" id="ARBA00022840"/>
    </source>
</evidence>
<dbReference type="PANTHER" id="PTHR45728:SF3">
    <property type="entry name" value="ACETYL-COA CARBOXYLASE"/>
    <property type="match status" value="1"/>
</dbReference>
<evidence type="ECO:0000259" key="4">
    <source>
        <dbReference type="PROSITE" id="PS50979"/>
    </source>
</evidence>
<dbReference type="InterPro" id="IPR049076">
    <property type="entry name" value="ACCA"/>
</dbReference>
<dbReference type="GO" id="GO:0005524">
    <property type="term" value="F:ATP binding"/>
    <property type="evidence" value="ECO:0007669"/>
    <property type="project" value="UniProtKB-KW"/>
</dbReference>
<dbReference type="PANTHER" id="PTHR45728">
    <property type="entry name" value="ACETYL-COA CARBOXYLASE, ISOFORM A"/>
    <property type="match status" value="1"/>
</dbReference>
<dbReference type="InterPro" id="IPR011764">
    <property type="entry name" value="Biotin_carboxylation_dom"/>
</dbReference>
<organism evidence="5 6">
    <name type="scientific">Gracilariopsis chorda</name>
    <dbReference type="NCBI Taxonomy" id="448386"/>
    <lineage>
        <taxon>Eukaryota</taxon>
        <taxon>Rhodophyta</taxon>
        <taxon>Florideophyceae</taxon>
        <taxon>Rhodymeniophycidae</taxon>
        <taxon>Gracilariales</taxon>
        <taxon>Gracilariaceae</taxon>
        <taxon>Gracilariopsis</taxon>
    </lineage>
</organism>
<dbReference type="Proteomes" id="UP000247409">
    <property type="component" value="Unassembled WGS sequence"/>
</dbReference>
<dbReference type="SUPFAM" id="SSF52440">
    <property type="entry name" value="PreATP-grasp domain"/>
    <property type="match status" value="1"/>
</dbReference>
<dbReference type="EMBL" id="NBIV01000116">
    <property type="protein sequence ID" value="PXF43644.1"/>
    <property type="molecule type" value="Genomic_DNA"/>
</dbReference>
<dbReference type="AlphaFoldDB" id="A0A2V3INJ5"/>
<comment type="caution">
    <text evidence="5">The sequence shown here is derived from an EMBL/GenBank/DDBJ whole genome shotgun (WGS) entry which is preliminary data.</text>
</comment>
<protein>
    <submittedName>
        <fullName evidence="5">Acetyl-CoA carboxylase</fullName>
    </submittedName>
</protein>
<keyword evidence="2" id="KW-0547">Nucleotide-binding</keyword>
<dbReference type="InterPro" id="IPR005481">
    <property type="entry name" value="BC-like_N"/>
</dbReference>
<dbReference type="Pfam" id="PF00289">
    <property type="entry name" value="Biotin_carb_N"/>
    <property type="match status" value="1"/>
</dbReference>
<evidence type="ECO:0000313" key="6">
    <source>
        <dbReference type="Proteomes" id="UP000247409"/>
    </source>
</evidence>